<name>A0AAW9V839_9GAMM</name>
<keyword evidence="1" id="KW-0175">Coiled coil</keyword>
<evidence type="ECO:0000256" key="1">
    <source>
        <dbReference type="SAM" id="Coils"/>
    </source>
</evidence>
<accession>A0AAW9V839</accession>
<dbReference type="AlphaFoldDB" id="A0AAW9V839"/>
<dbReference type="EMBL" id="WLUB01000022">
    <property type="protein sequence ID" value="MTC34188.1"/>
    <property type="molecule type" value="Genomic_DNA"/>
</dbReference>
<reference evidence="4 5" key="1">
    <citation type="submission" date="2019-10" db="EMBL/GenBank/DDBJ databases">
        <title>Comparative genomic analysis of Providencia.</title>
        <authorList>
            <person name="Yuan C."/>
            <person name="Wei Y."/>
            <person name="Yin Z."/>
        </authorList>
    </citation>
    <scope>NUCLEOTIDE SEQUENCE [LARGE SCALE GENOMIC DNA]</scope>
    <source>
        <strain evidence="5">wls1934</strain>
    </source>
</reference>
<feature type="domain" description="Phage tail tape measure protein" evidence="3">
    <location>
        <begin position="199"/>
        <end position="392"/>
    </location>
</feature>
<evidence type="ECO:0000313" key="5">
    <source>
        <dbReference type="Proteomes" id="UP000449944"/>
    </source>
</evidence>
<sequence>MAKEFKLSMVISARDDASKAITKAMRDSTKESQNAEKAQEKLGKRQRTTSEEGIRQNRALGEEIKRQNRARETLGIRAERAIQREIQQTMAAYNRLARSGTLSVDEQSRSYERMRQRVSQLKTEMQGMSKLARLSDIGGSLAQIGGAMVAGGMAYAEPVKKQMSYEQRLAYMSNTAFSDRDAAGRQEGMKNLDTLIRKSVAEGGGSIDEAAEVLSKLLSEGIFTDKEINGLLPLIQRYSTASGVQSLDLAAVSAALKKNFGISDPKDIKTALDMALKGGQEGAFELPDMAKWLAQQLSAANSVGMNGLDDFASIVAANQAVVSTAGTNDQAGNNLMNFLLKLNSRELGTAAERIKVDGYGIDLSGTLINAREKGIDPIDAFIGLTDKIAANNPKYKALQDKLNKTDKNDPEHQRTLAAMAKIAEGSAIGQLIGDQGTLMAVIGLKGQAEYRNEVKKKVLEQKNKADGQGEGDIQFAVISAGNQFKADQAGNAKQFAEMDSAKPVSDALGTLADKFTDFSKEFPMLTTAAMGAKTAIEAMTQAAVAFAALKFLFGGGSGLSSILGGKGAPKPGMFNPIGGAGTGGLPVHVTNWRESGFNDQDKGLLAKFGAYASTIIDIENSDIAKENLKKLSDDRLQKFKDEGLEGSKYDYLPAGLDAWLQKRDQRLEDNPISVSPYLKGESTSPFLNNERAIDKDVITFDTLEKSGVLQPLLDLTQALKNPPPQPVIEVRSVVELDGQQVAESVNRVNGQDAGRSTGGMFP</sequence>
<evidence type="ECO:0000256" key="2">
    <source>
        <dbReference type="SAM" id="MobiDB-lite"/>
    </source>
</evidence>
<evidence type="ECO:0000259" key="3">
    <source>
        <dbReference type="Pfam" id="PF10145"/>
    </source>
</evidence>
<organism evidence="4 5">
    <name type="scientific">Providencia alcalifaciens</name>
    <dbReference type="NCBI Taxonomy" id="126385"/>
    <lineage>
        <taxon>Bacteria</taxon>
        <taxon>Pseudomonadati</taxon>
        <taxon>Pseudomonadota</taxon>
        <taxon>Gammaproteobacteria</taxon>
        <taxon>Enterobacterales</taxon>
        <taxon>Morganellaceae</taxon>
        <taxon>Providencia</taxon>
    </lineage>
</organism>
<feature type="coiled-coil region" evidence="1">
    <location>
        <begin position="104"/>
        <end position="131"/>
    </location>
</feature>
<evidence type="ECO:0000313" key="4">
    <source>
        <dbReference type="EMBL" id="MTC34188.1"/>
    </source>
</evidence>
<dbReference type="Pfam" id="PF10145">
    <property type="entry name" value="PhageMin_Tail"/>
    <property type="match status" value="1"/>
</dbReference>
<gene>
    <name evidence="4" type="ORF">GKR67_06120</name>
</gene>
<dbReference type="Proteomes" id="UP000449944">
    <property type="component" value="Unassembled WGS sequence"/>
</dbReference>
<proteinExistence type="predicted"/>
<protein>
    <submittedName>
        <fullName evidence="4">Phage tail tape measure protein</fullName>
    </submittedName>
</protein>
<feature type="region of interest" description="Disordered" evidence="2">
    <location>
        <begin position="16"/>
        <end position="53"/>
    </location>
</feature>
<dbReference type="InterPro" id="IPR010090">
    <property type="entry name" value="Phage_tape_meas"/>
</dbReference>
<comment type="caution">
    <text evidence="4">The sequence shown here is derived from an EMBL/GenBank/DDBJ whole genome shotgun (WGS) entry which is preliminary data.</text>
</comment>